<feature type="compositionally biased region" description="Basic and acidic residues" evidence="1">
    <location>
        <begin position="404"/>
        <end position="414"/>
    </location>
</feature>
<evidence type="ECO:0000256" key="2">
    <source>
        <dbReference type="SAM" id="SignalP"/>
    </source>
</evidence>
<evidence type="ECO:0000259" key="3">
    <source>
        <dbReference type="Pfam" id="PF07705"/>
    </source>
</evidence>
<proteinExistence type="predicted"/>
<dbReference type="InterPro" id="IPR011990">
    <property type="entry name" value="TPR-like_helical_dom_sf"/>
</dbReference>
<evidence type="ECO:0000313" key="4">
    <source>
        <dbReference type="EMBL" id="KAA1425570.1"/>
    </source>
</evidence>
<feature type="domain" description="CARDB" evidence="3">
    <location>
        <begin position="41"/>
        <end position="166"/>
    </location>
</feature>
<feature type="signal peptide" evidence="2">
    <location>
        <begin position="1"/>
        <end position="37"/>
    </location>
</feature>
<keyword evidence="2" id="KW-0732">Signal</keyword>
<organism evidence="4 5">
    <name type="scientific">Nocardioides antri</name>
    <dbReference type="NCBI Taxonomy" id="2607659"/>
    <lineage>
        <taxon>Bacteria</taxon>
        <taxon>Bacillati</taxon>
        <taxon>Actinomycetota</taxon>
        <taxon>Actinomycetes</taxon>
        <taxon>Propionibacteriales</taxon>
        <taxon>Nocardioidaceae</taxon>
        <taxon>Nocardioides</taxon>
    </lineage>
</organism>
<comment type="caution">
    <text evidence="4">The sequence shown here is derived from an EMBL/GenBank/DDBJ whole genome shotgun (WGS) entry which is preliminary data.</text>
</comment>
<dbReference type="InterPro" id="IPR011635">
    <property type="entry name" value="CARDB"/>
</dbReference>
<keyword evidence="5" id="KW-1185">Reference proteome</keyword>
<dbReference type="InterPro" id="IPR013783">
    <property type="entry name" value="Ig-like_fold"/>
</dbReference>
<dbReference type="AlphaFoldDB" id="A0A5B1M1E4"/>
<dbReference type="SUPFAM" id="SSF48452">
    <property type="entry name" value="TPR-like"/>
    <property type="match status" value="1"/>
</dbReference>
<dbReference type="RefSeq" id="WP_149751756.1">
    <property type="nucleotide sequence ID" value="NZ_VUJW01000011.1"/>
</dbReference>
<feature type="region of interest" description="Disordered" evidence="1">
    <location>
        <begin position="386"/>
        <end position="414"/>
    </location>
</feature>
<accession>A0A5B1M1E4</accession>
<dbReference type="Proteomes" id="UP000324351">
    <property type="component" value="Unassembled WGS sequence"/>
</dbReference>
<gene>
    <name evidence="4" type="ORF">F0U47_17415</name>
</gene>
<reference evidence="4 5" key="1">
    <citation type="submission" date="2019-09" db="EMBL/GenBank/DDBJ databases">
        <title>Nocardioides panacisoli sp. nov., isolated from the soil of a ginseng field.</title>
        <authorList>
            <person name="Cho C."/>
        </authorList>
    </citation>
    <scope>NUCLEOTIDE SEQUENCE [LARGE SCALE GENOMIC DNA]</scope>
    <source>
        <strain evidence="4 5">BN140041</strain>
    </source>
</reference>
<evidence type="ECO:0000256" key="1">
    <source>
        <dbReference type="SAM" id="MobiDB-lite"/>
    </source>
</evidence>
<reference evidence="4 5" key="2">
    <citation type="submission" date="2019-09" db="EMBL/GenBank/DDBJ databases">
        <authorList>
            <person name="Jin C."/>
        </authorList>
    </citation>
    <scope>NUCLEOTIDE SEQUENCE [LARGE SCALE GENOMIC DNA]</scope>
    <source>
        <strain evidence="4 5">BN140041</strain>
    </source>
</reference>
<dbReference type="Pfam" id="PF07705">
    <property type="entry name" value="CARDB"/>
    <property type="match status" value="1"/>
</dbReference>
<dbReference type="GO" id="GO:0005975">
    <property type="term" value="P:carbohydrate metabolic process"/>
    <property type="evidence" value="ECO:0007669"/>
    <property type="project" value="UniProtKB-ARBA"/>
</dbReference>
<evidence type="ECO:0000313" key="5">
    <source>
        <dbReference type="Proteomes" id="UP000324351"/>
    </source>
</evidence>
<sequence>MNPRSTARSRYRAALAAGAVTAVVGTLLALAPTPAEAAGRADLRVSKASVDKTTVVEGAQVTVTHTVQNRGRRKAGPTTTRVYLTPDASASLEERRRSRTNPRSALTDLRLVGRATVRSIVPGARRRVAAVRFTVPAGVPAGSYTVLVCADDYGKVRESEEGNNCLPATRTLAVREAVGTEGDLSVQTFAETYRWPDDEQDSLRFVKIFCNSTYPVKRYTLDGALGSVRAFLEAKAPGGIADLRSSGQADTPEEAQKTAAGALTGGSPGLALAALLEAHRLQPSRGTHLVNAAALATSVGLPNEAIALLDAAIGRDFLRAPLGIPHEATAAVIRGQALVMTGRLDAADRLFLAAKQLAPLLSEADAGLATVAACKGKDAIATRYIRRSRQRSDEEVPTTPPTKDPVRPDPDIDITRGEAVPLRQLPIAETPAQAARMRDVYWGIAQGFQAEIQANIDEANRLERHLRDTDDARTRAEIDRRDSIFSLLYSTHLEGEVETAQQALFGEIDKLTEINEDFWGGGTGEVPYTYRELSEDAWAACEGSNDPNCFEIEINRTCRPALSSAHVRWRTRILAAQDRANTYFEIWSKLMTGYAANLIDEEAHQLALNRIDGLERGVYALLVQQAQFWSHNVNLHKDHCVEPVPAEILSPPPNVDVQSPGACEAGLKNLSLKASLGPTSLKVSCERIEQSFSAEILPLLNVFVDVKFDFRTGNVSFWAGAKGGGKLGNVVDAGFKSGIYVKVDQQGELVDTGWRVGPSVKVVGGNAEFTAYKDEIDLSFTSSLTPGY</sequence>
<protein>
    <recommendedName>
        <fullName evidence="3">CARDB domain-containing protein</fullName>
    </recommendedName>
</protein>
<dbReference type="EMBL" id="VUJW01000011">
    <property type="protein sequence ID" value="KAA1425570.1"/>
    <property type="molecule type" value="Genomic_DNA"/>
</dbReference>
<dbReference type="Gene3D" id="2.60.40.10">
    <property type="entry name" value="Immunoglobulins"/>
    <property type="match status" value="1"/>
</dbReference>
<name>A0A5B1M1E4_9ACTN</name>
<feature type="chain" id="PRO_5022959694" description="CARDB domain-containing protein" evidence="2">
    <location>
        <begin position="38"/>
        <end position="788"/>
    </location>
</feature>
<dbReference type="Gene3D" id="1.25.40.10">
    <property type="entry name" value="Tetratricopeptide repeat domain"/>
    <property type="match status" value="1"/>
</dbReference>